<evidence type="ECO:0000313" key="2">
    <source>
        <dbReference type="EMBL" id="KAA6356487.1"/>
    </source>
</evidence>
<dbReference type="Proteomes" id="UP000324800">
    <property type="component" value="Unassembled WGS sequence"/>
</dbReference>
<comment type="caution">
    <text evidence="2">The sequence shown here is derived from an EMBL/GenBank/DDBJ whole genome shotgun (WGS) entry which is preliminary data.</text>
</comment>
<sequence length="70" mass="8185">MVPLEYVEYEGGLEEIESLLVNREISKNQTAIKTKREILNSFHYQEKRPIPPNKDDQLDDPDDFNDGDFS</sequence>
<evidence type="ECO:0000313" key="3">
    <source>
        <dbReference type="Proteomes" id="UP000324800"/>
    </source>
</evidence>
<gene>
    <name evidence="2" type="ORF">EZS28_047986</name>
</gene>
<evidence type="ECO:0000256" key="1">
    <source>
        <dbReference type="SAM" id="MobiDB-lite"/>
    </source>
</evidence>
<name>A0A5J4TE94_9EUKA</name>
<feature type="compositionally biased region" description="Acidic residues" evidence="1">
    <location>
        <begin position="57"/>
        <end position="70"/>
    </location>
</feature>
<proteinExistence type="predicted"/>
<feature type="region of interest" description="Disordered" evidence="1">
    <location>
        <begin position="43"/>
        <end position="70"/>
    </location>
</feature>
<reference evidence="2 3" key="1">
    <citation type="submission" date="2019-03" db="EMBL/GenBank/DDBJ databases">
        <title>Single cell metagenomics reveals metabolic interactions within the superorganism composed of flagellate Streblomastix strix and complex community of Bacteroidetes bacteria on its surface.</title>
        <authorList>
            <person name="Treitli S.C."/>
            <person name="Kolisko M."/>
            <person name="Husnik F."/>
            <person name="Keeling P."/>
            <person name="Hampl V."/>
        </authorList>
    </citation>
    <scope>NUCLEOTIDE SEQUENCE [LARGE SCALE GENOMIC DNA]</scope>
    <source>
        <strain evidence="2">ST1C</strain>
    </source>
</reference>
<dbReference type="AlphaFoldDB" id="A0A5J4TE94"/>
<protein>
    <submittedName>
        <fullName evidence="2">Uncharacterized protein</fullName>
    </submittedName>
</protein>
<feature type="compositionally biased region" description="Basic and acidic residues" evidence="1">
    <location>
        <begin position="43"/>
        <end position="56"/>
    </location>
</feature>
<accession>A0A5J4TE94</accession>
<organism evidence="2 3">
    <name type="scientific">Streblomastix strix</name>
    <dbReference type="NCBI Taxonomy" id="222440"/>
    <lineage>
        <taxon>Eukaryota</taxon>
        <taxon>Metamonada</taxon>
        <taxon>Preaxostyla</taxon>
        <taxon>Oxymonadida</taxon>
        <taxon>Streblomastigidae</taxon>
        <taxon>Streblomastix</taxon>
    </lineage>
</organism>
<dbReference type="EMBL" id="SNRW01032891">
    <property type="protein sequence ID" value="KAA6356487.1"/>
    <property type="molecule type" value="Genomic_DNA"/>
</dbReference>